<dbReference type="InterPro" id="IPR009262">
    <property type="entry name" value="SLC35_F1/F2/F6"/>
</dbReference>
<keyword evidence="3" id="KW-0813">Transport</keyword>
<evidence type="ECO:0000256" key="1">
    <source>
        <dbReference type="ARBA" id="ARBA00004141"/>
    </source>
</evidence>
<keyword evidence="11" id="KW-1185">Reference proteome</keyword>
<feature type="transmembrane region" description="Helical" evidence="9">
    <location>
        <begin position="291"/>
        <end position="310"/>
    </location>
</feature>
<evidence type="ECO:0000256" key="8">
    <source>
        <dbReference type="SAM" id="MobiDB-lite"/>
    </source>
</evidence>
<dbReference type="AlphaFoldDB" id="A0A8C6TL97"/>
<reference evidence="10" key="2">
    <citation type="submission" date="2025-09" db="UniProtKB">
        <authorList>
            <consortium name="Ensembl"/>
        </authorList>
    </citation>
    <scope>IDENTIFICATION</scope>
</reference>
<accession>A0A8C6TL97</accession>
<comment type="similarity">
    <text evidence="2">Belongs to the SLC35F solute transporter family.</text>
</comment>
<sequence>NMTTQQSQQVFRDPDCDNPSNSFWKTMRKNLHQRFTWQLAKTLAMGQGLAALICGTAITSQYLAADFHVDTPMMQSFLNYILLFVTYTPVLVCRKGDENILQILKSKWWKYILLSLVDVEANYTVVTAYQYTTITSVQLLDCFVVPVLMVLSWWILKTRYSPVHYAAVCVCVLGVGAMVGADLLSGRDQGSAANILLGDGLVLLSASLYAISNVCQEYTVKNLSREEFLGMVGLFGSVISTIQMVILERTKITAIQWNWKVGLLFCGFALCLYMLYSCMPIVIKLSSATSVNLSLLSADLFSLFFGIFLFHYTFSGLYLVSLVVIIIGSIIFNAVPTQTALLEPSPSVYEEGFFENSVTPQNYFTMQELRSDREEQEKRTGASSQTDEYKEQTYQQHSTPASYSTKL</sequence>
<evidence type="ECO:0000256" key="5">
    <source>
        <dbReference type="ARBA" id="ARBA00022989"/>
    </source>
</evidence>
<dbReference type="GO" id="GO:0016020">
    <property type="term" value="C:membrane"/>
    <property type="evidence" value="ECO:0007669"/>
    <property type="project" value="UniProtKB-SubCell"/>
</dbReference>
<feature type="compositionally biased region" description="Basic and acidic residues" evidence="8">
    <location>
        <begin position="369"/>
        <end position="380"/>
    </location>
</feature>
<comment type="function">
    <text evidence="7">Putative solute transporter.</text>
</comment>
<proteinExistence type="inferred from homology"/>
<evidence type="ECO:0000256" key="3">
    <source>
        <dbReference type="ARBA" id="ARBA00022448"/>
    </source>
</evidence>
<feature type="transmembrane region" description="Helical" evidence="9">
    <location>
        <begin position="316"/>
        <end position="335"/>
    </location>
</feature>
<dbReference type="InterPro" id="IPR037185">
    <property type="entry name" value="EmrE-like"/>
</dbReference>
<evidence type="ECO:0000256" key="9">
    <source>
        <dbReference type="SAM" id="Phobius"/>
    </source>
</evidence>
<evidence type="ECO:0000313" key="10">
    <source>
        <dbReference type="Ensembl" id="ENSNMLP00000019916.1"/>
    </source>
</evidence>
<reference evidence="10" key="1">
    <citation type="submission" date="2025-08" db="UniProtKB">
        <authorList>
            <consortium name="Ensembl"/>
        </authorList>
    </citation>
    <scope>IDENTIFICATION</scope>
</reference>
<dbReference type="Proteomes" id="UP000694523">
    <property type="component" value="Unplaced"/>
</dbReference>
<feature type="transmembrane region" description="Helical" evidence="9">
    <location>
        <begin position="137"/>
        <end position="156"/>
    </location>
</feature>
<keyword evidence="5 9" id="KW-1133">Transmembrane helix</keyword>
<dbReference type="GO" id="GO:0022857">
    <property type="term" value="F:transmembrane transporter activity"/>
    <property type="evidence" value="ECO:0007669"/>
    <property type="project" value="InterPro"/>
</dbReference>
<feature type="transmembrane region" description="Helical" evidence="9">
    <location>
        <begin position="228"/>
        <end position="247"/>
    </location>
</feature>
<protein>
    <submittedName>
        <fullName evidence="10">Info solute carrier family 35 member F2, like</fullName>
    </submittedName>
</protein>
<keyword evidence="6 9" id="KW-0472">Membrane</keyword>
<comment type="subcellular location">
    <subcellularLocation>
        <location evidence="1">Membrane</location>
        <topology evidence="1">Multi-pass membrane protein</topology>
    </subcellularLocation>
</comment>
<dbReference type="Pfam" id="PF06027">
    <property type="entry name" value="SLC35F"/>
    <property type="match status" value="1"/>
</dbReference>
<feature type="region of interest" description="Disordered" evidence="8">
    <location>
        <begin position="369"/>
        <end position="407"/>
    </location>
</feature>
<dbReference type="Ensembl" id="ENSNMLT00000022356.1">
    <property type="protein sequence ID" value="ENSNMLP00000019916.1"/>
    <property type="gene ID" value="ENSNMLG00000013025.1"/>
</dbReference>
<organism evidence="10 11">
    <name type="scientific">Neogobius melanostomus</name>
    <name type="common">round goby</name>
    <dbReference type="NCBI Taxonomy" id="47308"/>
    <lineage>
        <taxon>Eukaryota</taxon>
        <taxon>Metazoa</taxon>
        <taxon>Chordata</taxon>
        <taxon>Craniata</taxon>
        <taxon>Vertebrata</taxon>
        <taxon>Euteleostomi</taxon>
        <taxon>Actinopterygii</taxon>
        <taxon>Neopterygii</taxon>
        <taxon>Teleostei</taxon>
        <taxon>Neoteleostei</taxon>
        <taxon>Acanthomorphata</taxon>
        <taxon>Gobiaria</taxon>
        <taxon>Gobiiformes</taxon>
        <taxon>Gobioidei</taxon>
        <taxon>Gobiidae</taxon>
        <taxon>Benthophilinae</taxon>
        <taxon>Neogobiini</taxon>
        <taxon>Neogobius</taxon>
    </lineage>
</organism>
<evidence type="ECO:0000256" key="6">
    <source>
        <dbReference type="ARBA" id="ARBA00023136"/>
    </source>
</evidence>
<keyword evidence="4 9" id="KW-0812">Transmembrane</keyword>
<dbReference type="SUPFAM" id="SSF103481">
    <property type="entry name" value="Multidrug resistance efflux transporter EmrE"/>
    <property type="match status" value="1"/>
</dbReference>
<dbReference type="InterPro" id="IPR052221">
    <property type="entry name" value="SLC35F_Transporter"/>
</dbReference>
<evidence type="ECO:0000256" key="7">
    <source>
        <dbReference type="ARBA" id="ARBA00037727"/>
    </source>
</evidence>
<feature type="transmembrane region" description="Helical" evidence="9">
    <location>
        <begin position="43"/>
        <end position="65"/>
    </location>
</feature>
<feature type="transmembrane region" description="Helical" evidence="9">
    <location>
        <begin position="193"/>
        <end position="216"/>
    </location>
</feature>
<feature type="transmembrane region" description="Helical" evidence="9">
    <location>
        <begin position="163"/>
        <end position="181"/>
    </location>
</feature>
<name>A0A8C6TL97_9GOBI</name>
<dbReference type="PANTHER" id="PTHR14233:SF12">
    <property type="entry name" value="SOLUTE CARRIER FAMILY 35 MEMBER F2"/>
    <property type="match status" value="1"/>
</dbReference>
<feature type="compositionally biased region" description="Polar residues" evidence="8">
    <location>
        <begin position="381"/>
        <end position="407"/>
    </location>
</feature>
<evidence type="ECO:0000313" key="11">
    <source>
        <dbReference type="Proteomes" id="UP000694523"/>
    </source>
</evidence>
<evidence type="ECO:0000256" key="4">
    <source>
        <dbReference type="ARBA" id="ARBA00022692"/>
    </source>
</evidence>
<dbReference type="PANTHER" id="PTHR14233">
    <property type="entry name" value="DUF914-RELATED"/>
    <property type="match status" value="1"/>
</dbReference>
<feature type="transmembrane region" description="Helical" evidence="9">
    <location>
        <begin position="259"/>
        <end position="279"/>
    </location>
</feature>
<evidence type="ECO:0000256" key="2">
    <source>
        <dbReference type="ARBA" id="ARBA00007863"/>
    </source>
</evidence>